<dbReference type="InterPro" id="IPR029063">
    <property type="entry name" value="SAM-dependent_MTases_sf"/>
</dbReference>
<keyword evidence="3 6" id="KW-0808">Transferase</keyword>
<dbReference type="InterPro" id="IPR050390">
    <property type="entry name" value="C5-Methyltransferase"/>
</dbReference>
<evidence type="ECO:0000313" key="8">
    <source>
        <dbReference type="EMBL" id="MEA5367756.1"/>
    </source>
</evidence>
<name>A0ABU5RN71_9PSEU</name>
<dbReference type="Gene3D" id="3.90.120.10">
    <property type="entry name" value="DNA Methylase, subunit A, domain 2"/>
    <property type="match status" value="1"/>
</dbReference>
<comment type="similarity">
    <text evidence="6">Belongs to the class I-like SAM-binding methyltransferase superfamily. C5-methyltransferase family.</text>
</comment>
<dbReference type="PANTHER" id="PTHR10629">
    <property type="entry name" value="CYTOSINE-SPECIFIC METHYLTRANSFERASE"/>
    <property type="match status" value="1"/>
</dbReference>
<keyword evidence="5" id="KW-0680">Restriction system</keyword>
<dbReference type="PROSITE" id="PS51679">
    <property type="entry name" value="SAM_MT_C5"/>
    <property type="match status" value="1"/>
</dbReference>
<evidence type="ECO:0000313" key="9">
    <source>
        <dbReference type="Proteomes" id="UP001304298"/>
    </source>
</evidence>
<sequence length="426" mass="45626">MIPNLFAGPGGWCAGLRLAGYGGPTVGIEWDDAACRTGIAAGHPRIRADVSTFDPSVFAGLADGLIASPPCQAWSMAGDRKGELDREKVYERIAAFAAEREPDVVEWADDRSHLTAEPMRWAVALNPRWIACEQVPAVLPLWQYMAELLRKRGYRTWAGILSAEEYGVPQTRKRAILVARRDGLPAGPPPPTHQAYRAGQTIGTEPSLFGDPLPPPVSMADALGWPDSWSVEYQRGRGMAERHGERPHRPATAPGPTIRAGSGGTGTSLLVHMAPAGASSRMVEPRPITEPGHTITGKATAAWVMRNSPQCNAAERSANEPAGTIYGARPGNMTWVHERPATTVQGDPRIGRPGHKDRAGGESQFEQDSVRVTVQEAAVLQSFPAGYPWQGNKSEQYRQIGDAVPPLLAAAILRTLLAVGTGEAAA</sequence>
<dbReference type="InterPro" id="IPR018117">
    <property type="entry name" value="C5_DNA_meth_AS"/>
</dbReference>
<dbReference type="EMBL" id="JAYFSI010000027">
    <property type="protein sequence ID" value="MEA5367756.1"/>
    <property type="molecule type" value="Genomic_DNA"/>
</dbReference>
<dbReference type="Pfam" id="PF00145">
    <property type="entry name" value="DNA_methylase"/>
    <property type="match status" value="3"/>
</dbReference>
<evidence type="ECO:0000256" key="2">
    <source>
        <dbReference type="ARBA" id="ARBA00022603"/>
    </source>
</evidence>
<evidence type="ECO:0000256" key="4">
    <source>
        <dbReference type="ARBA" id="ARBA00022691"/>
    </source>
</evidence>
<dbReference type="PROSITE" id="PS00094">
    <property type="entry name" value="C5_MTASE_1"/>
    <property type="match status" value="1"/>
</dbReference>
<accession>A0ABU5RN71</accession>
<evidence type="ECO:0000256" key="6">
    <source>
        <dbReference type="PROSITE-ProRule" id="PRU01016"/>
    </source>
</evidence>
<dbReference type="GO" id="GO:0003886">
    <property type="term" value="F:DNA (cytosine-5-)-methyltransferase activity"/>
    <property type="evidence" value="ECO:0007669"/>
    <property type="project" value="UniProtKB-EC"/>
</dbReference>
<dbReference type="EC" id="2.1.1.37" evidence="1"/>
<dbReference type="GO" id="GO:0032259">
    <property type="term" value="P:methylation"/>
    <property type="evidence" value="ECO:0007669"/>
    <property type="project" value="UniProtKB-KW"/>
</dbReference>
<feature type="region of interest" description="Disordered" evidence="7">
    <location>
        <begin position="343"/>
        <end position="368"/>
    </location>
</feature>
<reference evidence="8 9" key="1">
    <citation type="submission" date="2023-12" db="EMBL/GenBank/DDBJ databases">
        <title>Amycolatopsis sp. V23-08.</title>
        <authorList>
            <person name="Somphong A."/>
        </authorList>
    </citation>
    <scope>NUCLEOTIDE SEQUENCE [LARGE SCALE GENOMIC DNA]</scope>
    <source>
        <strain evidence="8 9">V23-08</strain>
    </source>
</reference>
<dbReference type="Gene3D" id="3.40.50.150">
    <property type="entry name" value="Vaccinia Virus protein VP39"/>
    <property type="match status" value="1"/>
</dbReference>
<keyword evidence="2 6" id="KW-0489">Methyltransferase</keyword>
<dbReference type="InterPro" id="IPR001525">
    <property type="entry name" value="C5_MeTfrase"/>
</dbReference>
<dbReference type="PRINTS" id="PR00105">
    <property type="entry name" value="C5METTRFRASE"/>
</dbReference>
<evidence type="ECO:0000256" key="5">
    <source>
        <dbReference type="ARBA" id="ARBA00022747"/>
    </source>
</evidence>
<evidence type="ECO:0000256" key="1">
    <source>
        <dbReference type="ARBA" id="ARBA00011975"/>
    </source>
</evidence>
<feature type="active site" evidence="6">
    <location>
        <position position="71"/>
    </location>
</feature>
<dbReference type="RefSeq" id="WP_323337889.1">
    <property type="nucleotide sequence ID" value="NZ_JAYFSI010000027.1"/>
</dbReference>
<organism evidence="8 9">
    <name type="scientific">Amycolatopsis heterodermiae</name>
    <dbReference type="NCBI Taxonomy" id="3110235"/>
    <lineage>
        <taxon>Bacteria</taxon>
        <taxon>Bacillati</taxon>
        <taxon>Actinomycetota</taxon>
        <taxon>Actinomycetes</taxon>
        <taxon>Pseudonocardiales</taxon>
        <taxon>Pseudonocardiaceae</taxon>
        <taxon>Amycolatopsis</taxon>
    </lineage>
</organism>
<dbReference type="PANTHER" id="PTHR10629:SF52">
    <property type="entry name" value="DNA (CYTOSINE-5)-METHYLTRANSFERASE 1"/>
    <property type="match status" value="1"/>
</dbReference>
<keyword evidence="4 6" id="KW-0949">S-adenosyl-L-methionine</keyword>
<feature type="region of interest" description="Disordered" evidence="7">
    <location>
        <begin position="240"/>
        <end position="260"/>
    </location>
</feature>
<dbReference type="SUPFAM" id="SSF53335">
    <property type="entry name" value="S-adenosyl-L-methionine-dependent methyltransferases"/>
    <property type="match status" value="1"/>
</dbReference>
<keyword evidence="9" id="KW-1185">Reference proteome</keyword>
<evidence type="ECO:0000256" key="7">
    <source>
        <dbReference type="SAM" id="MobiDB-lite"/>
    </source>
</evidence>
<protein>
    <recommendedName>
        <fullName evidence="1">DNA (cytosine-5-)-methyltransferase</fullName>
        <ecNumber evidence="1">2.1.1.37</ecNumber>
    </recommendedName>
</protein>
<dbReference type="Proteomes" id="UP001304298">
    <property type="component" value="Unassembled WGS sequence"/>
</dbReference>
<gene>
    <name evidence="8" type="ORF">VA596_50055</name>
</gene>
<evidence type="ECO:0000256" key="3">
    <source>
        <dbReference type="ARBA" id="ARBA00022679"/>
    </source>
</evidence>
<proteinExistence type="inferred from homology"/>
<comment type="caution">
    <text evidence="8">The sequence shown here is derived from an EMBL/GenBank/DDBJ whole genome shotgun (WGS) entry which is preliminary data.</text>
</comment>